<gene>
    <name evidence="1" type="ORF">MNBD_GAMMA11-845</name>
</gene>
<dbReference type="AlphaFoldDB" id="A0A3B0X3G5"/>
<evidence type="ECO:0000313" key="1">
    <source>
        <dbReference type="EMBL" id="VAW58002.1"/>
    </source>
</evidence>
<protein>
    <recommendedName>
        <fullName evidence="2">Lipoprotein</fullName>
    </recommendedName>
</protein>
<dbReference type="PROSITE" id="PS51257">
    <property type="entry name" value="PROKAR_LIPOPROTEIN"/>
    <property type="match status" value="1"/>
</dbReference>
<name>A0A3B0X3G5_9ZZZZ</name>
<sequence length="209" mass="23405">MKILQSILICLILVSTTSCAWIGRDYYYASEQSPEGWVKRFEEGIAGGKRAPVPDTMTYTYENNSLELSVNVGYQEMTVFGPVIIPVIPLPWEYPDNLSVGIKIVSNSPAVFDFTSWKLKLSGTGVSHSPVGILISEGLVLNDYDNKVAANLKIEGRRFVRLLYPVKFSEAESIELSPGAIYIDNQKVTPQKIQLKKIKGNWHYIPFTL</sequence>
<accession>A0A3B0X3G5</accession>
<proteinExistence type="predicted"/>
<dbReference type="EMBL" id="UOFG01000009">
    <property type="protein sequence ID" value="VAW58002.1"/>
    <property type="molecule type" value="Genomic_DNA"/>
</dbReference>
<evidence type="ECO:0008006" key="2">
    <source>
        <dbReference type="Google" id="ProtNLM"/>
    </source>
</evidence>
<reference evidence="1" key="1">
    <citation type="submission" date="2018-06" db="EMBL/GenBank/DDBJ databases">
        <authorList>
            <person name="Zhirakovskaya E."/>
        </authorList>
    </citation>
    <scope>NUCLEOTIDE SEQUENCE</scope>
</reference>
<organism evidence="1">
    <name type="scientific">hydrothermal vent metagenome</name>
    <dbReference type="NCBI Taxonomy" id="652676"/>
    <lineage>
        <taxon>unclassified sequences</taxon>
        <taxon>metagenomes</taxon>
        <taxon>ecological metagenomes</taxon>
    </lineage>
</organism>